<evidence type="ECO:0000256" key="1">
    <source>
        <dbReference type="SAM" id="MobiDB-lite"/>
    </source>
</evidence>
<dbReference type="AlphaFoldDB" id="A0A564XYE8"/>
<proteinExistence type="predicted"/>
<gene>
    <name evidence="2" type="ORF">WMSIL1_LOCUS1036</name>
</gene>
<evidence type="ECO:0000313" key="2">
    <source>
        <dbReference type="EMBL" id="VUZ39789.1"/>
    </source>
</evidence>
<feature type="region of interest" description="Disordered" evidence="1">
    <location>
        <begin position="284"/>
        <end position="306"/>
    </location>
</feature>
<feature type="compositionally biased region" description="Polar residues" evidence="1">
    <location>
        <begin position="284"/>
        <end position="305"/>
    </location>
</feature>
<dbReference type="Proteomes" id="UP000321570">
    <property type="component" value="Unassembled WGS sequence"/>
</dbReference>
<feature type="compositionally biased region" description="Polar residues" evidence="1">
    <location>
        <begin position="52"/>
        <end position="70"/>
    </location>
</feature>
<feature type="compositionally biased region" description="Polar residues" evidence="1">
    <location>
        <begin position="87"/>
        <end position="103"/>
    </location>
</feature>
<organism evidence="2 3">
    <name type="scientific">Hymenolepis diminuta</name>
    <name type="common">Rat tapeworm</name>
    <dbReference type="NCBI Taxonomy" id="6216"/>
    <lineage>
        <taxon>Eukaryota</taxon>
        <taxon>Metazoa</taxon>
        <taxon>Spiralia</taxon>
        <taxon>Lophotrochozoa</taxon>
        <taxon>Platyhelminthes</taxon>
        <taxon>Cestoda</taxon>
        <taxon>Eucestoda</taxon>
        <taxon>Cyclophyllidea</taxon>
        <taxon>Hymenolepididae</taxon>
        <taxon>Hymenolepis</taxon>
    </lineage>
</organism>
<sequence length="454" mass="50634">MSETPLKGTLLRRQKENPQITNKWPRDLQPKAENISPKANQNDHSFDPPGNSFKTTATNTAETPNLDQNYKIQLSSQLPYLKRMYSSSDESGFNESMSSVSMKNRNRSNVSGNNSITVEIPIASVQTRPISSPETHLSNSKLRDRLYEFLENDISDISTASIIKNKTKRKSKSKRTVKNDSSETETIREDKTLRKPTQIIKEKDDTSPSEETLTIINNECSEKMVHLKPVKPEESSVSKIREQQERAALRLIPSLAPISTSKLSLLDEFRLLHLQITSIDSQNLNTQSETHQSPLDATNSDFSSSFDEKLDKDSSITIRRYNAFDPLCASISEPDHQHKNMGLMCTSKMTLTPGPTNSQSTIENAHPFYDSYAPYLRDLASTVGRCCSVCETEVSDSTTSIANQGTKEEVVKEIEPAEVESFIEAGSDCDNCMEAVTDADSDLLCSVYSVVAHS</sequence>
<feature type="region of interest" description="Disordered" evidence="1">
    <location>
        <begin position="87"/>
        <end position="112"/>
    </location>
</feature>
<dbReference type="EMBL" id="CABIJS010000022">
    <property type="protein sequence ID" value="VUZ39789.1"/>
    <property type="molecule type" value="Genomic_DNA"/>
</dbReference>
<feature type="compositionally biased region" description="Basic and acidic residues" evidence="1">
    <location>
        <begin position="177"/>
        <end position="193"/>
    </location>
</feature>
<protein>
    <submittedName>
        <fullName evidence="2">Uncharacterized protein</fullName>
    </submittedName>
</protein>
<feature type="compositionally biased region" description="Basic residues" evidence="1">
    <location>
        <begin position="165"/>
        <end position="176"/>
    </location>
</feature>
<accession>A0A564XYE8</accession>
<keyword evidence="3" id="KW-1185">Reference proteome</keyword>
<feature type="region of interest" description="Disordered" evidence="1">
    <location>
        <begin position="165"/>
        <end position="193"/>
    </location>
</feature>
<evidence type="ECO:0000313" key="3">
    <source>
        <dbReference type="Proteomes" id="UP000321570"/>
    </source>
</evidence>
<feature type="region of interest" description="Disordered" evidence="1">
    <location>
        <begin position="1"/>
        <end position="70"/>
    </location>
</feature>
<reference evidence="2 3" key="1">
    <citation type="submission" date="2019-07" db="EMBL/GenBank/DDBJ databases">
        <authorList>
            <person name="Jastrzebski P J."/>
            <person name="Paukszto L."/>
            <person name="Jastrzebski P J."/>
        </authorList>
    </citation>
    <scope>NUCLEOTIDE SEQUENCE [LARGE SCALE GENOMIC DNA]</scope>
    <source>
        <strain evidence="2 3">WMS-il1</strain>
    </source>
</reference>
<name>A0A564XYE8_HYMDI</name>